<dbReference type="PANTHER" id="PTHR45926">
    <property type="entry name" value="OSJNBA0053K19.4 PROTEIN"/>
    <property type="match status" value="1"/>
</dbReference>
<dbReference type="InterPro" id="IPR001487">
    <property type="entry name" value="Bromodomain"/>
</dbReference>
<evidence type="ECO:0000256" key="3">
    <source>
        <dbReference type="SAM" id="MobiDB-lite"/>
    </source>
</evidence>
<sequence>MSTYSRPQVPAGSCGAISLRLAGRDLLKPISKMDQAFYFLQPVDVVALRIPDYPTIVREPMDLGTIEKKLDASSYATTEEFVADVKLVWYNARLYNPVGSVVHEAARALEKAFDDRLEALVGSCDRPAPPAPDSDAADGVPASKLRPLLRSLQSHARSKPFRVPVDYVALNLPHYPTIITQPMDLATVSSNLERGRYGTVADLRRDIDLIWQNAIDFNGPTSWIGADASTLREHTKRKFSQSGFADTAAIALDAAAPPPAAPARKRAPAPPAAARPAGRSGAAGGASAAAGAVEADSFEMTLGQCRSLLRPFLQMPQARDFLAPVDPVALNIPDYPTVITHPMDLGTVEQRLDRKEYTDAGGFVRDMRLVWSNAIRYNPVGTPVHAAAAALSAEFEKRLLATIEPAFAGPTGDQPRPAPAPPAPPRPAPAPPRPAPPRPAPPRPAPPRAAPAPPPPAAPPAAGAARAAPPPPRPRALPAATYLKEEATGEAARVRAMYKKAVYSLRMHSG</sequence>
<reference evidence="6" key="1">
    <citation type="journal article" date="2013" name="Nature">
        <title>Pan genome of the phytoplankton Emiliania underpins its global distribution.</title>
        <authorList>
            <person name="Read B.A."/>
            <person name="Kegel J."/>
            <person name="Klute M.J."/>
            <person name="Kuo A."/>
            <person name="Lefebvre S.C."/>
            <person name="Maumus F."/>
            <person name="Mayer C."/>
            <person name="Miller J."/>
            <person name="Monier A."/>
            <person name="Salamov A."/>
            <person name="Young J."/>
            <person name="Aguilar M."/>
            <person name="Claverie J.M."/>
            <person name="Frickenhaus S."/>
            <person name="Gonzalez K."/>
            <person name="Herman E.K."/>
            <person name="Lin Y.C."/>
            <person name="Napier J."/>
            <person name="Ogata H."/>
            <person name="Sarno A.F."/>
            <person name="Shmutz J."/>
            <person name="Schroeder D."/>
            <person name="de Vargas C."/>
            <person name="Verret F."/>
            <person name="von Dassow P."/>
            <person name="Valentin K."/>
            <person name="Van de Peer Y."/>
            <person name="Wheeler G."/>
            <person name="Dacks J.B."/>
            <person name="Delwiche C.F."/>
            <person name="Dyhrman S.T."/>
            <person name="Glockner G."/>
            <person name="John U."/>
            <person name="Richards T."/>
            <person name="Worden A.Z."/>
            <person name="Zhang X."/>
            <person name="Grigoriev I.V."/>
            <person name="Allen A.E."/>
            <person name="Bidle K."/>
            <person name="Borodovsky M."/>
            <person name="Bowler C."/>
            <person name="Brownlee C."/>
            <person name="Cock J.M."/>
            <person name="Elias M."/>
            <person name="Gladyshev V.N."/>
            <person name="Groth M."/>
            <person name="Guda C."/>
            <person name="Hadaegh A."/>
            <person name="Iglesias-Rodriguez M.D."/>
            <person name="Jenkins J."/>
            <person name="Jones B.M."/>
            <person name="Lawson T."/>
            <person name="Leese F."/>
            <person name="Lindquist E."/>
            <person name="Lobanov A."/>
            <person name="Lomsadze A."/>
            <person name="Malik S.B."/>
            <person name="Marsh M.E."/>
            <person name="Mackinder L."/>
            <person name="Mock T."/>
            <person name="Mueller-Roeber B."/>
            <person name="Pagarete A."/>
            <person name="Parker M."/>
            <person name="Probert I."/>
            <person name="Quesneville H."/>
            <person name="Raines C."/>
            <person name="Rensing S.A."/>
            <person name="Riano-Pachon D.M."/>
            <person name="Richier S."/>
            <person name="Rokitta S."/>
            <person name="Shiraiwa Y."/>
            <person name="Soanes D.M."/>
            <person name="van der Giezen M."/>
            <person name="Wahlund T.M."/>
            <person name="Williams B."/>
            <person name="Wilson W."/>
            <person name="Wolfe G."/>
            <person name="Wurch L.L."/>
        </authorList>
    </citation>
    <scope>NUCLEOTIDE SEQUENCE</scope>
</reference>
<feature type="domain" description="Bromo" evidence="4">
    <location>
        <begin position="31"/>
        <end position="103"/>
    </location>
</feature>
<evidence type="ECO:0000259" key="4">
    <source>
        <dbReference type="PROSITE" id="PS50014"/>
    </source>
</evidence>
<dbReference type="AlphaFoldDB" id="A0A0D3J2C4"/>
<feature type="compositionally biased region" description="Low complexity" evidence="3">
    <location>
        <begin position="274"/>
        <end position="284"/>
    </location>
</feature>
<feature type="compositionally biased region" description="Pro residues" evidence="3">
    <location>
        <begin position="416"/>
        <end position="459"/>
    </location>
</feature>
<keyword evidence="1 2" id="KW-0103">Bromodomain</keyword>
<evidence type="ECO:0000256" key="2">
    <source>
        <dbReference type="PROSITE-ProRule" id="PRU00035"/>
    </source>
</evidence>
<reference evidence="5" key="2">
    <citation type="submission" date="2024-10" db="UniProtKB">
        <authorList>
            <consortium name="EnsemblProtists"/>
        </authorList>
    </citation>
    <scope>IDENTIFICATION</scope>
</reference>
<dbReference type="HOGENOM" id="CLU_534860_0_0_1"/>
<evidence type="ECO:0000256" key="1">
    <source>
        <dbReference type="ARBA" id="ARBA00023117"/>
    </source>
</evidence>
<dbReference type="SUPFAM" id="SSF47370">
    <property type="entry name" value="Bromodomain"/>
    <property type="match status" value="3"/>
</dbReference>
<dbReference type="Pfam" id="PF00439">
    <property type="entry name" value="Bromodomain"/>
    <property type="match status" value="3"/>
</dbReference>
<feature type="domain" description="Bromo" evidence="4">
    <location>
        <begin position="313"/>
        <end position="385"/>
    </location>
</feature>
<accession>A0A0D3J2C4</accession>
<name>A0A0D3J2C4_EMIH1</name>
<dbReference type="SMART" id="SM00297">
    <property type="entry name" value="BROMO"/>
    <property type="match status" value="3"/>
</dbReference>
<dbReference type="STRING" id="2903.R1E9T5"/>
<dbReference type="Proteomes" id="UP000013827">
    <property type="component" value="Unassembled WGS sequence"/>
</dbReference>
<evidence type="ECO:0000313" key="6">
    <source>
        <dbReference type="Proteomes" id="UP000013827"/>
    </source>
</evidence>
<dbReference type="GeneID" id="17263823"/>
<organism evidence="5 6">
    <name type="scientific">Emiliania huxleyi (strain CCMP1516)</name>
    <dbReference type="NCBI Taxonomy" id="280463"/>
    <lineage>
        <taxon>Eukaryota</taxon>
        <taxon>Haptista</taxon>
        <taxon>Haptophyta</taxon>
        <taxon>Prymnesiophyceae</taxon>
        <taxon>Isochrysidales</taxon>
        <taxon>Noelaerhabdaceae</taxon>
        <taxon>Emiliania</taxon>
    </lineage>
</organism>
<dbReference type="RefSeq" id="XP_005770088.1">
    <property type="nucleotide sequence ID" value="XM_005770031.1"/>
</dbReference>
<dbReference type="eggNOG" id="KOG1474">
    <property type="taxonomic scope" value="Eukaryota"/>
</dbReference>
<keyword evidence="6" id="KW-1185">Reference proteome</keyword>
<dbReference type="KEGG" id="ehx:EMIHUDRAFT_430817"/>
<dbReference type="Gene3D" id="1.20.920.10">
    <property type="entry name" value="Bromodomain-like"/>
    <property type="match status" value="3"/>
</dbReference>
<evidence type="ECO:0000313" key="5">
    <source>
        <dbReference type="EnsemblProtists" id="EOD17659"/>
    </source>
</evidence>
<dbReference type="PRINTS" id="PR00503">
    <property type="entry name" value="BROMODOMAIN"/>
</dbReference>
<dbReference type="PaxDb" id="2903-EOD17659"/>
<protein>
    <recommendedName>
        <fullName evidence="4">Bromo domain-containing protein</fullName>
    </recommendedName>
</protein>
<dbReference type="InterPro" id="IPR036427">
    <property type="entry name" value="Bromodomain-like_sf"/>
</dbReference>
<dbReference type="EnsemblProtists" id="EOD17659">
    <property type="protein sequence ID" value="EOD17659"/>
    <property type="gene ID" value="EMIHUDRAFT_430817"/>
</dbReference>
<feature type="region of interest" description="Disordered" evidence="3">
    <location>
        <begin position="257"/>
        <end position="284"/>
    </location>
</feature>
<dbReference type="PROSITE" id="PS50014">
    <property type="entry name" value="BROMODOMAIN_2"/>
    <property type="match status" value="3"/>
</dbReference>
<dbReference type="PRINTS" id="PR01217">
    <property type="entry name" value="PRICHEXTENSN"/>
</dbReference>
<feature type="region of interest" description="Disordered" evidence="3">
    <location>
        <begin position="406"/>
        <end position="480"/>
    </location>
</feature>
<dbReference type="CDD" id="cd04369">
    <property type="entry name" value="Bromodomain"/>
    <property type="match status" value="1"/>
</dbReference>
<feature type="domain" description="Bromo" evidence="4">
    <location>
        <begin position="153"/>
        <end position="225"/>
    </location>
</feature>
<proteinExistence type="predicted"/>